<feature type="transmembrane region" description="Helical" evidence="5">
    <location>
        <begin position="12"/>
        <end position="29"/>
    </location>
</feature>
<feature type="transmembrane region" description="Helical" evidence="5">
    <location>
        <begin position="157"/>
        <end position="182"/>
    </location>
</feature>
<feature type="transmembrane region" description="Helical" evidence="5">
    <location>
        <begin position="219"/>
        <end position="244"/>
    </location>
</feature>
<organism evidence="6 7">
    <name type="scientific">Clostridium luticellarii</name>
    <dbReference type="NCBI Taxonomy" id="1691940"/>
    <lineage>
        <taxon>Bacteria</taxon>
        <taxon>Bacillati</taxon>
        <taxon>Bacillota</taxon>
        <taxon>Clostridia</taxon>
        <taxon>Eubacteriales</taxon>
        <taxon>Clostridiaceae</taxon>
        <taxon>Clostridium</taxon>
    </lineage>
</organism>
<dbReference type="InterPro" id="IPR004710">
    <property type="entry name" value="Bilac:Na_transpt"/>
</dbReference>
<evidence type="ECO:0000256" key="3">
    <source>
        <dbReference type="ARBA" id="ARBA00022989"/>
    </source>
</evidence>
<dbReference type="AlphaFoldDB" id="A0A2T0BK11"/>
<dbReference type="Gene3D" id="1.20.1530.20">
    <property type="match status" value="1"/>
</dbReference>
<feature type="transmembrane region" description="Helical" evidence="5">
    <location>
        <begin position="256"/>
        <end position="277"/>
    </location>
</feature>
<evidence type="ECO:0000256" key="2">
    <source>
        <dbReference type="ARBA" id="ARBA00022692"/>
    </source>
</evidence>
<dbReference type="OrthoDB" id="9806785at2"/>
<comment type="caution">
    <text evidence="6">The sequence shown here is derived from an EMBL/GenBank/DDBJ whole genome shotgun (WGS) entry which is preliminary data.</text>
</comment>
<comment type="subcellular location">
    <subcellularLocation>
        <location evidence="1">Membrane</location>
        <topology evidence="1">Multi-pass membrane protein</topology>
    </subcellularLocation>
</comment>
<accession>A0A2T0BK11</accession>
<dbReference type="GO" id="GO:0016020">
    <property type="term" value="C:membrane"/>
    <property type="evidence" value="ECO:0007669"/>
    <property type="project" value="UniProtKB-SubCell"/>
</dbReference>
<evidence type="ECO:0000256" key="5">
    <source>
        <dbReference type="SAM" id="Phobius"/>
    </source>
</evidence>
<feature type="transmembrane region" description="Helical" evidence="5">
    <location>
        <begin position="35"/>
        <end position="55"/>
    </location>
</feature>
<evidence type="ECO:0000313" key="6">
    <source>
        <dbReference type="EMBL" id="PRR84209.1"/>
    </source>
</evidence>
<keyword evidence="3 5" id="KW-1133">Transmembrane helix</keyword>
<proteinExistence type="predicted"/>
<evidence type="ECO:0000256" key="1">
    <source>
        <dbReference type="ARBA" id="ARBA00004141"/>
    </source>
</evidence>
<feature type="transmembrane region" description="Helical" evidence="5">
    <location>
        <begin position="125"/>
        <end position="151"/>
    </location>
</feature>
<evidence type="ECO:0000313" key="7">
    <source>
        <dbReference type="Proteomes" id="UP000237798"/>
    </source>
</evidence>
<keyword evidence="7" id="KW-1185">Reference proteome</keyword>
<dbReference type="PANTHER" id="PTHR10361">
    <property type="entry name" value="SODIUM-BILE ACID COTRANSPORTER"/>
    <property type="match status" value="1"/>
</dbReference>
<dbReference type="Pfam" id="PF01758">
    <property type="entry name" value="SBF"/>
    <property type="match status" value="1"/>
</dbReference>
<dbReference type="InterPro" id="IPR038770">
    <property type="entry name" value="Na+/solute_symporter_sf"/>
</dbReference>
<dbReference type="Proteomes" id="UP000237798">
    <property type="component" value="Unassembled WGS sequence"/>
</dbReference>
<evidence type="ECO:0000256" key="4">
    <source>
        <dbReference type="ARBA" id="ARBA00023136"/>
    </source>
</evidence>
<sequence length="318" mass="33867">MDFMEKLGKVLNRYFSVLIIAVAAIGLLQPRTFLWIVPDISVFLGVIMFGMGITLKKEDFKEVFTRPKDVFIGVAAHYCIMPCVAYILCLILKLPKELAVGVILVGCCPSGTASNVMCYIGRGDLALSVCIGAVSTILAPFLMPILILLLAGKWISIPIMGLFMEIVKIVIVPILLGVIANCIFGEKTQKAVKVLPGVSTICIALLVGGVVSANSKKLLTTAAIAIGAVILHNLFGFLFGYLAGKVLGMNETKKRAISLEVGMQNSGLGVTLAMSFFSPAAAIPAAIFSVWHNISGSALAAFWSSKEIDDKKSQGVII</sequence>
<dbReference type="RefSeq" id="WP_106010082.1">
    <property type="nucleotide sequence ID" value="NZ_JALCPJ010000052.1"/>
</dbReference>
<keyword evidence="2 5" id="KW-0812">Transmembrane</keyword>
<name>A0A2T0BK11_9CLOT</name>
<dbReference type="InterPro" id="IPR002657">
    <property type="entry name" value="BilAc:Na_symport/Acr3"/>
</dbReference>
<keyword evidence="4 5" id="KW-0472">Membrane</keyword>
<reference evidence="6 7" key="1">
    <citation type="submission" date="2018-03" db="EMBL/GenBank/DDBJ databases">
        <title>Genome sequence of Clostridium luticellarii DSM 29923.</title>
        <authorList>
            <person name="Poehlein A."/>
            <person name="Daniel R."/>
        </authorList>
    </citation>
    <scope>NUCLEOTIDE SEQUENCE [LARGE SCALE GENOMIC DNA]</scope>
    <source>
        <strain evidence="6 7">DSM 29923</strain>
    </source>
</reference>
<dbReference type="EMBL" id="PVXP01000040">
    <property type="protein sequence ID" value="PRR84209.1"/>
    <property type="molecule type" value="Genomic_DNA"/>
</dbReference>
<feature type="transmembrane region" description="Helical" evidence="5">
    <location>
        <begin position="194"/>
        <end position="213"/>
    </location>
</feature>
<feature type="transmembrane region" description="Helical" evidence="5">
    <location>
        <begin position="70"/>
        <end position="92"/>
    </location>
</feature>
<gene>
    <name evidence="6" type="ORF">CLLU_24690</name>
</gene>
<dbReference type="PANTHER" id="PTHR10361:SF28">
    <property type="entry name" value="P3 PROTEIN-RELATED"/>
    <property type="match status" value="1"/>
</dbReference>
<protein>
    <submittedName>
        <fullName evidence="6">Sodium Bile acid symporter family protein</fullName>
    </submittedName>
</protein>